<evidence type="ECO:0000256" key="1">
    <source>
        <dbReference type="SAM" id="SignalP"/>
    </source>
</evidence>
<gene>
    <name evidence="3" type="ORF">FPL14_19380</name>
</gene>
<dbReference type="InterPro" id="IPR020481">
    <property type="entry name" value="Intracell_prot_inh_BsuPI"/>
</dbReference>
<dbReference type="Proteomes" id="UP000515679">
    <property type="component" value="Chromosome"/>
</dbReference>
<evidence type="ECO:0000313" key="3">
    <source>
        <dbReference type="EMBL" id="QMV43104.1"/>
    </source>
</evidence>
<dbReference type="KEGG" id="cchl:FPL14_19380"/>
<dbReference type="InterPro" id="IPR038144">
    <property type="entry name" value="IPI"/>
</dbReference>
<evidence type="ECO:0000313" key="4">
    <source>
        <dbReference type="Proteomes" id="UP000515679"/>
    </source>
</evidence>
<feature type="chain" id="PRO_5038428094" description="Intracellular proteinase inhibitor BsuPI domain-containing protein" evidence="1">
    <location>
        <begin position="24"/>
        <end position="226"/>
    </location>
</feature>
<name>A0A7G5C1M0_9BACL</name>
<feature type="domain" description="Intracellular proteinase inhibitor BsuPI" evidence="2">
    <location>
        <begin position="104"/>
        <end position="201"/>
    </location>
</feature>
<sequence length="226" mass="25003">MGNYRGNCAVFCSGLILSLVLIAGCSNGSRVAGGGSDTPVPVNSGNQPPALQLEAKISDGGENKEPIRHKEQAILDPTLRKQLKEEKDKRNRPVKGLLNTVMDTAMEDGELLLTFSLRNVSERDLTIEFGSGQQYDFAVYNARKEEVYRWSDSYSFTMALVEKEIKKGDRLDYAENWDLKDREGNPVPDGVYTIKVSIVAQVVNTEGRVNADDFLAESTIDLVTPR</sequence>
<reference evidence="3 4" key="1">
    <citation type="submission" date="2019-07" db="EMBL/GenBank/DDBJ databases">
        <authorList>
            <person name="Kim J.K."/>
            <person name="Cheong H.-M."/>
            <person name="Choi Y."/>
            <person name="Hwang K.J."/>
            <person name="Lee S."/>
            <person name="Choi C."/>
        </authorList>
    </citation>
    <scope>NUCLEOTIDE SEQUENCE [LARGE SCALE GENOMIC DNA]</scope>
    <source>
        <strain evidence="3 4">KS 22</strain>
    </source>
</reference>
<dbReference type="EMBL" id="CP041969">
    <property type="protein sequence ID" value="QMV43104.1"/>
    <property type="molecule type" value="Genomic_DNA"/>
</dbReference>
<evidence type="ECO:0000259" key="2">
    <source>
        <dbReference type="Pfam" id="PF12690"/>
    </source>
</evidence>
<keyword evidence="4" id="KW-1185">Reference proteome</keyword>
<keyword evidence="1" id="KW-0732">Signal</keyword>
<dbReference type="Gene3D" id="2.60.40.2360">
    <property type="entry name" value="Intracellular proteinase inhibitor BsuPI"/>
    <property type="match status" value="1"/>
</dbReference>
<dbReference type="Pfam" id="PF12690">
    <property type="entry name" value="BsuPI"/>
    <property type="match status" value="1"/>
</dbReference>
<accession>A0A7G5C1M0</accession>
<protein>
    <recommendedName>
        <fullName evidence="2">Intracellular proteinase inhibitor BsuPI domain-containing protein</fullName>
    </recommendedName>
</protein>
<feature type="signal peptide" evidence="1">
    <location>
        <begin position="1"/>
        <end position="23"/>
    </location>
</feature>
<dbReference type="PROSITE" id="PS51257">
    <property type="entry name" value="PROKAR_LIPOPROTEIN"/>
    <property type="match status" value="1"/>
</dbReference>
<proteinExistence type="predicted"/>
<organism evidence="3 4">
    <name type="scientific">Cohnella cholangitidis</name>
    <dbReference type="NCBI Taxonomy" id="2598458"/>
    <lineage>
        <taxon>Bacteria</taxon>
        <taxon>Bacillati</taxon>
        <taxon>Bacillota</taxon>
        <taxon>Bacilli</taxon>
        <taxon>Bacillales</taxon>
        <taxon>Paenibacillaceae</taxon>
        <taxon>Cohnella</taxon>
    </lineage>
</organism>
<dbReference type="AlphaFoldDB" id="A0A7G5C1M0"/>
<dbReference type="RefSeq" id="WP_182299336.1">
    <property type="nucleotide sequence ID" value="NZ_CP041969.1"/>
</dbReference>